<dbReference type="Proteomes" id="UP000075230">
    <property type="component" value="Unassembled WGS sequence"/>
</dbReference>
<evidence type="ECO:0000313" key="3">
    <source>
        <dbReference type="Proteomes" id="UP000075230"/>
    </source>
</evidence>
<feature type="compositionally biased region" description="Polar residues" evidence="1">
    <location>
        <begin position="39"/>
        <end position="54"/>
    </location>
</feature>
<evidence type="ECO:0000256" key="1">
    <source>
        <dbReference type="SAM" id="MobiDB-lite"/>
    </source>
</evidence>
<proteinExistence type="predicted"/>
<gene>
    <name evidence="2" type="ORF">RIB2604_01100760</name>
</gene>
<accession>A0A146F7Q6</accession>
<sequence>MAAESALRRKRPGVTGSPSPHQLNDLAQDDGSHPCLGNVRQTEPAINSGGSTVDPSPVVRTALGSPIYCKALTDMIGTDGDQTRICRWKLDWKHA</sequence>
<protein>
    <submittedName>
        <fullName evidence="2">Carboxylic acid transporter</fullName>
    </submittedName>
</protein>
<reference evidence="3" key="2">
    <citation type="submission" date="2016-02" db="EMBL/GenBank/DDBJ databases">
        <title>Genome sequencing of Aspergillus luchuensis NBRC 4314.</title>
        <authorList>
            <person name="Yamada O."/>
        </authorList>
    </citation>
    <scope>NUCLEOTIDE SEQUENCE [LARGE SCALE GENOMIC DNA]</scope>
    <source>
        <strain evidence="3">RIB 2604</strain>
    </source>
</reference>
<evidence type="ECO:0000313" key="2">
    <source>
        <dbReference type="EMBL" id="GAT21832.1"/>
    </source>
</evidence>
<comment type="caution">
    <text evidence="2">The sequence shown here is derived from an EMBL/GenBank/DDBJ whole genome shotgun (WGS) entry which is preliminary data.</text>
</comment>
<dbReference type="AlphaFoldDB" id="A0A146F7Q6"/>
<organism evidence="2 3">
    <name type="scientific">Aspergillus kawachii</name>
    <name type="common">White koji mold</name>
    <name type="synonym">Aspergillus awamori var. kawachi</name>
    <dbReference type="NCBI Taxonomy" id="1069201"/>
    <lineage>
        <taxon>Eukaryota</taxon>
        <taxon>Fungi</taxon>
        <taxon>Dikarya</taxon>
        <taxon>Ascomycota</taxon>
        <taxon>Pezizomycotina</taxon>
        <taxon>Eurotiomycetes</taxon>
        <taxon>Eurotiomycetidae</taxon>
        <taxon>Eurotiales</taxon>
        <taxon>Aspergillaceae</taxon>
        <taxon>Aspergillus</taxon>
        <taxon>Aspergillus subgen. Circumdati</taxon>
    </lineage>
</organism>
<feature type="region of interest" description="Disordered" evidence="1">
    <location>
        <begin position="1"/>
        <end position="57"/>
    </location>
</feature>
<reference evidence="2 3" key="1">
    <citation type="journal article" date="2016" name="DNA Res.">
        <title>Genome sequence of Aspergillus luchuensis NBRC 4314.</title>
        <authorList>
            <person name="Yamada O."/>
            <person name="Machida M."/>
            <person name="Hosoyama A."/>
            <person name="Goto M."/>
            <person name="Takahashi T."/>
            <person name="Futagami T."/>
            <person name="Yamagata Y."/>
            <person name="Takeuchi M."/>
            <person name="Kobayashi T."/>
            <person name="Koike H."/>
            <person name="Abe K."/>
            <person name="Asai K."/>
            <person name="Arita M."/>
            <person name="Fujita N."/>
            <person name="Fukuda K."/>
            <person name="Higa K."/>
            <person name="Horikawa H."/>
            <person name="Ishikawa T."/>
            <person name="Jinno K."/>
            <person name="Kato Y."/>
            <person name="Kirimura K."/>
            <person name="Mizutani O."/>
            <person name="Nakasone K."/>
            <person name="Sano M."/>
            <person name="Shiraishi Y."/>
            <person name="Tsukahara M."/>
            <person name="Gomi K."/>
        </authorList>
    </citation>
    <scope>NUCLEOTIDE SEQUENCE [LARGE SCALE GENOMIC DNA]</scope>
    <source>
        <strain evidence="2 3">RIB 2604</strain>
    </source>
</reference>
<dbReference type="EMBL" id="BCWF01000011">
    <property type="protein sequence ID" value="GAT21832.1"/>
    <property type="molecule type" value="Genomic_DNA"/>
</dbReference>
<name>A0A146F7Q6_ASPKA</name>